<proteinExistence type="inferred from homology"/>
<evidence type="ECO:0000259" key="3">
    <source>
        <dbReference type="Pfam" id="PF07238"/>
    </source>
</evidence>
<feature type="domain" description="6-phosphogluconate dehydrogenase NADP-binding" evidence="2">
    <location>
        <begin position="3"/>
        <end position="162"/>
    </location>
</feature>
<dbReference type="GO" id="GO:0035438">
    <property type="term" value="F:cyclic-di-GMP binding"/>
    <property type="evidence" value="ECO:0007669"/>
    <property type="project" value="InterPro"/>
</dbReference>
<dbReference type="PANTHER" id="PTHR43060:SF15">
    <property type="entry name" value="3-HYDROXYISOBUTYRATE DEHYDROGENASE-LIKE 1, MITOCHONDRIAL-RELATED"/>
    <property type="match status" value="1"/>
</dbReference>
<dbReference type="InterPro" id="IPR002204">
    <property type="entry name" value="3-OH-isobutyrate_DH-rel_CS"/>
</dbReference>
<dbReference type="Pfam" id="PF03446">
    <property type="entry name" value="NAD_binding_2"/>
    <property type="match status" value="1"/>
</dbReference>
<comment type="similarity">
    <text evidence="1">Belongs to the HIBADH-related family.</text>
</comment>
<dbReference type="GO" id="GO:0050661">
    <property type="term" value="F:NADP binding"/>
    <property type="evidence" value="ECO:0007669"/>
    <property type="project" value="InterPro"/>
</dbReference>
<dbReference type="PANTHER" id="PTHR43060">
    <property type="entry name" value="3-HYDROXYISOBUTYRATE DEHYDROGENASE-LIKE 1, MITOCHONDRIAL-RELATED"/>
    <property type="match status" value="1"/>
</dbReference>
<dbReference type="Pfam" id="PF07238">
    <property type="entry name" value="PilZ"/>
    <property type="match status" value="1"/>
</dbReference>
<dbReference type="SUPFAM" id="SSF141371">
    <property type="entry name" value="PilZ domain-like"/>
    <property type="match status" value="1"/>
</dbReference>
<dbReference type="InterPro" id="IPR008927">
    <property type="entry name" value="6-PGluconate_DH-like_C_sf"/>
</dbReference>
<comment type="caution">
    <text evidence="5">The sequence shown here is derived from an EMBL/GenBank/DDBJ whole genome shotgun (WGS) entry which is preliminary data.</text>
</comment>
<accession>A0A917CYL7</accession>
<dbReference type="AlphaFoldDB" id="A0A917CYL7"/>
<evidence type="ECO:0000313" key="6">
    <source>
        <dbReference type="Proteomes" id="UP000644756"/>
    </source>
</evidence>
<dbReference type="InterPro" id="IPR029154">
    <property type="entry name" value="HIBADH-like_NADP-bd"/>
</dbReference>
<dbReference type="PROSITE" id="PS00895">
    <property type="entry name" value="3_HYDROXYISOBUT_DH"/>
    <property type="match status" value="1"/>
</dbReference>
<keyword evidence="6" id="KW-1185">Reference proteome</keyword>
<dbReference type="SUPFAM" id="SSF51735">
    <property type="entry name" value="NAD(P)-binding Rossmann-fold domains"/>
    <property type="match status" value="1"/>
</dbReference>
<dbReference type="Gene3D" id="3.40.50.720">
    <property type="entry name" value="NAD(P)-binding Rossmann-like Domain"/>
    <property type="match status" value="1"/>
</dbReference>
<reference evidence="5" key="1">
    <citation type="journal article" date="2014" name="Int. J. Syst. Evol. Microbiol.">
        <title>Complete genome sequence of Corynebacterium casei LMG S-19264T (=DSM 44701T), isolated from a smear-ripened cheese.</title>
        <authorList>
            <consortium name="US DOE Joint Genome Institute (JGI-PGF)"/>
            <person name="Walter F."/>
            <person name="Albersmeier A."/>
            <person name="Kalinowski J."/>
            <person name="Ruckert C."/>
        </authorList>
    </citation>
    <scope>NUCLEOTIDE SEQUENCE</scope>
    <source>
        <strain evidence="5">CGMCC 1.12987</strain>
    </source>
</reference>
<dbReference type="GO" id="GO:0016054">
    <property type="term" value="P:organic acid catabolic process"/>
    <property type="evidence" value="ECO:0007669"/>
    <property type="project" value="UniProtKB-ARBA"/>
</dbReference>
<dbReference type="GO" id="GO:0051287">
    <property type="term" value="F:NAD binding"/>
    <property type="evidence" value="ECO:0007669"/>
    <property type="project" value="InterPro"/>
</dbReference>
<dbReference type="InterPro" id="IPR036291">
    <property type="entry name" value="NAD(P)-bd_dom_sf"/>
</dbReference>
<name>A0A917CYL7_9BACL</name>
<feature type="domain" description="3-hydroxyisobutyrate dehydrogenase-like NAD-binding" evidence="4">
    <location>
        <begin position="165"/>
        <end position="282"/>
    </location>
</feature>
<dbReference type="InterPro" id="IPR013328">
    <property type="entry name" value="6PGD_dom2"/>
</dbReference>
<evidence type="ECO:0000259" key="4">
    <source>
        <dbReference type="Pfam" id="PF14833"/>
    </source>
</evidence>
<feature type="domain" description="PilZ" evidence="3">
    <location>
        <begin position="321"/>
        <end position="426"/>
    </location>
</feature>
<evidence type="ECO:0000313" key="5">
    <source>
        <dbReference type="EMBL" id="GGG04727.1"/>
    </source>
</evidence>
<dbReference type="Proteomes" id="UP000644756">
    <property type="component" value="Unassembled WGS sequence"/>
</dbReference>
<dbReference type="GO" id="GO:0016491">
    <property type="term" value="F:oxidoreductase activity"/>
    <property type="evidence" value="ECO:0007669"/>
    <property type="project" value="InterPro"/>
</dbReference>
<dbReference type="Gene3D" id="2.40.10.220">
    <property type="entry name" value="predicted glycosyltransferase like domains"/>
    <property type="match status" value="1"/>
</dbReference>
<dbReference type="SUPFAM" id="SSF48179">
    <property type="entry name" value="6-phosphogluconate dehydrogenase C-terminal domain-like"/>
    <property type="match status" value="1"/>
</dbReference>
<gene>
    <name evidence="5" type="ORF">GCM10010916_22280</name>
</gene>
<dbReference type="Pfam" id="PF14833">
    <property type="entry name" value="NAD_binding_11"/>
    <property type="match status" value="1"/>
</dbReference>
<reference evidence="5" key="2">
    <citation type="submission" date="2020-09" db="EMBL/GenBank/DDBJ databases">
        <authorList>
            <person name="Sun Q."/>
            <person name="Zhou Y."/>
        </authorList>
    </citation>
    <scope>NUCLEOTIDE SEQUENCE</scope>
    <source>
        <strain evidence="5">CGMCC 1.12987</strain>
    </source>
</reference>
<evidence type="ECO:0000256" key="1">
    <source>
        <dbReference type="ARBA" id="ARBA00009080"/>
    </source>
</evidence>
<dbReference type="Gene3D" id="1.10.1040.10">
    <property type="entry name" value="N-(1-d-carboxylethyl)-l-norvaline Dehydrogenase, domain 2"/>
    <property type="match status" value="1"/>
</dbReference>
<protein>
    <recommendedName>
        <fullName evidence="7">Tartronate semialdehyde reductase</fullName>
    </recommendedName>
</protein>
<sequence>MTTIGFIGLGTMGAPMAANLLRKGYAVTVYNRTPGKTEELVKMGADLSDSPMDAARNSDIIITMISNDQAIREVYYGTNGIFQGLKPGQAIIDCSTISPDLARHLALESEAKSVQFLDAPVTGSKPAAEDGTLVFMVGGSLEAVKEHEELLLAMGRKVLHMGGNGSGSIAKLAHNTVVGINAVGLIEGMAIAARGGIDASSFLELVQSGGAASKQADLKGRKIIEHEFSNQFSLALMLKDLRLSSVLTDNMNVPTPMLEAAKSQFQIGDAMGYGNLDLSALALCYERWIGRPIAEAYQGGADAAAAERTSESANTPPIGAERRRSARLAMEIPLMLSVYQWEQAGSFSGQTIEGKLLDLSDSGLQISSSIRLEKDMFVVIHFLQEAGLPPITARIIRIEQQDDIFHYGCMLTGLSPYQRLQLEQYIHSKLD</sequence>
<evidence type="ECO:0000259" key="2">
    <source>
        <dbReference type="Pfam" id="PF03446"/>
    </source>
</evidence>
<evidence type="ECO:0008006" key="7">
    <source>
        <dbReference type="Google" id="ProtNLM"/>
    </source>
</evidence>
<dbReference type="InterPro" id="IPR006115">
    <property type="entry name" value="6PGDH_NADP-bd"/>
</dbReference>
<dbReference type="EMBL" id="BMGR01000006">
    <property type="protein sequence ID" value="GGG04727.1"/>
    <property type="molecule type" value="Genomic_DNA"/>
</dbReference>
<dbReference type="InterPro" id="IPR009875">
    <property type="entry name" value="PilZ_domain"/>
</dbReference>
<organism evidence="5 6">
    <name type="scientific">Paenibacillus abyssi</name>
    <dbReference type="NCBI Taxonomy" id="1340531"/>
    <lineage>
        <taxon>Bacteria</taxon>
        <taxon>Bacillati</taxon>
        <taxon>Bacillota</taxon>
        <taxon>Bacilli</taxon>
        <taxon>Bacillales</taxon>
        <taxon>Paenibacillaceae</taxon>
        <taxon>Paenibacillus</taxon>
    </lineage>
</organism>